<dbReference type="InterPro" id="IPR050351">
    <property type="entry name" value="BphY/WalK/GraS-like"/>
</dbReference>
<dbReference type="InterPro" id="IPR036890">
    <property type="entry name" value="HATPase_C_sf"/>
</dbReference>
<comment type="catalytic activity">
    <reaction evidence="1">
        <text>ATP + protein L-histidine = ADP + protein N-phospho-L-histidine.</text>
        <dbReference type="EC" id="2.7.13.3"/>
    </reaction>
</comment>
<comment type="subcellular location">
    <subcellularLocation>
        <location evidence="2">Cell membrane</location>
    </subcellularLocation>
    <subcellularLocation>
        <location evidence="3">Membrane raft</location>
        <topology evidence="3">Multi-pass membrane protein</topology>
    </subcellularLocation>
</comment>
<dbReference type="EC" id="2.7.13.3" evidence="4"/>
<dbReference type="SMART" id="SM00091">
    <property type="entry name" value="PAS"/>
    <property type="match status" value="1"/>
</dbReference>
<dbReference type="PANTHER" id="PTHR45453:SF1">
    <property type="entry name" value="PHOSPHATE REGULON SENSOR PROTEIN PHOR"/>
    <property type="match status" value="1"/>
</dbReference>
<evidence type="ECO:0000256" key="11">
    <source>
        <dbReference type="ARBA" id="ARBA00023012"/>
    </source>
</evidence>
<comment type="caution">
    <text evidence="16">The sequence shown here is derived from an EMBL/GenBank/DDBJ whole genome shotgun (WGS) entry which is preliminary data.</text>
</comment>
<dbReference type="InterPro" id="IPR003660">
    <property type="entry name" value="HAMP_dom"/>
</dbReference>
<evidence type="ECO:0000256" key="4">
    <source>
        <dbReference type="ARBA" id="ARBA00012438"/>
    </source>
</evidence>
<dbReference type="FunFam" id="1.10.287.130:FF:000001">
    <property type="entry name" value="Two-component sensor histidine kinase"/>
    <property type="match status" value="1"/>
</dbReference>
<dbReference type="SUPFAM" id="SSF47384">
    <property type="entry name" value="Homodimeric domain of signal transducing histidine kinase"/>
    <property type="match status" value="1"/>
</dbReference>
<keyword evidence="5" id="KW-1003">Cell membrane</keyword>
<organism evidence="16 17">
    <name type="scientific">Candidatus Termititenax persephonae</name>
    <dbReference type="NCBI Taxonomy" id="2218525"/>
    <lineage>
        <taxon>Bacteria</taxon>
        <taxon>Bacillati</taxon>
        <taxon>Candidatus Margulisiibacteriota</taxon>
        <taxon>Candidatus Termititenacia</taxon>
        <taxon>Candidatus Termititenacales</taxon>
        <taxon>Candidatus Termititenacaceae</taxon>
        <taxon>Candidatus Termititenax</taxon>
    </lineage>
</organism>
<dbReference type="SMART" id="SM00304">
    <property type="entry name" value="HAMP"/>
    <property type="match status" value="1"/>
</dbReference>
<proteinExistence type="predicted"/>
<dbReference type="CDD" id="cd00082">
    <property type="entry name" value="HisKA"/>
    <property type="match status" value="1"/>
</dbReference>
<dbReference type="GO" id="GO:0005524">
    <property type="term" value="F:ATP binding"/>
    <property type="evidence" value="ECO:0007669"/>
    <property type="project" value="UniProtKB-KW"/>
</dbReference>
<dbReference type="EMBL" id="BGZO01000035">
    <property type="protein sequence ID" value="GBR76605.1"/>
    <property type="molecule type" value="Genomic_DNA"/>
</dbReference>
<dbReference type="InterPro" id="IPR005467">
    <property type="entry name" value="His_kinase_dom"/>
</dbReference>
<evidence type="ECO:0000313" key="16">
    <source>
        <dbReference type="EMBL" id="GBR76605.1"/>
    </source>
</evidence>
<keyword evidence="10" id="KW-0067">ATP-binding</keyword>
<evidence type="ECO:0000256" key="1">
    <source>
        <dbReference type="ARBA" id="ARBA00000085"/>
    </source>
</evidence>
<dbReference type="CDD" id="cd00075">
    <property type="entry name" value="HATPase"/>
    <property type="match status" value="1"/>
</dbReference>
<feature type="domain" description="HAMP" evidence="15">
    <location>
        <begin position="192"/>
        <end position="244"/>
    </location>
</feature>
<dbReference type="InterPro" id="IPR000014">
    <property type="entry name" value="PAS"/>
</dbReference>
<evidence type="ECO:0000256" key="2">
    <source>
        <dbReference type="ARBA" id="ARBA00004236"/>
    </source>
</evidence>
<evidence type="ECO:0000259" key="15">
    <source>
        <dbReference type="PROSITE" id="PS50885"/>
    </source>
</evidence>
<dbReference type="Proteomes" id="UP000275925">
    <property type="component" value="Unassembled WGS sequence"/>
</dbReference>
<evidence type="ECO:0000256" key="7">
    <source>
        <dbReference type="ARBA" id="ARBA00022679"/>
    </source>
</evidence>
<evidence type="ECO:0000256" key="13">
    <source>
        <dbReference type="SAM" id="Phobius"/>
    </source>
</evidence>
<dbReference type="SUPFAM" id="SSF158472">
    <property type="entry name" value="HAMP domain-like"/>
    <property type="match status" value="1"/>
</dbReference>
<dbReference type="GO" id="GO:0000155">
    <property type="term" value="F:phosphorelay sensor kinase activity"/>
    <property type="evidence" value="ECO:0007669"/>
    <property type="project" value="InterPro"/>
</dbReference>
<evidence type="ECO:0000256" key="5">
    <source>
        <dbReference type="ARBA" id="ARBA00022475"/>
    </source>
</evidence>
<dbReference type="SMART" id="SM00387">
    <property type="entry name" value="HATPase_c"/>
    <property type="match status" value="1"/>
</dbReference>
<evidence type="ECO:0000256" key="9">
    <source>
        <dbReference type="ARBA" id="ARBA00022777"/>
    </source>
</evidence>
<evidence type="ECO:0000256" key="12">
    <source>
        <dbReference type="ARBA" id="ARBA00023136"/>
    </source>
</evidence>
<dbReference type="SUPFAM" id="SSF55874">
    <property type="entry name" value="ATPase domain of HSP90 chaperone/DNA topoisomerase II/histidine kinase"/>
    <property type="match status" value="1"/>
</dbReference>
<dbReference type="InterPro" id="IPR036097">
    <property type="entry name" value="HisK_dim/P_sf"/>
</dbReference>
<protein>
    <recommendedName>
        <fullName evidence="4">histidine kinase</fullName>
        <ecNumber evidence="4">2.7.13.3</ecNumber>
    </recommendedName>
</protein>
<dbReference type="PROSITE" id="PS50885">
    <property type="entry name" value="HAMP"/>
    <property type="match status" value="1"/>
</dbReference>
<dbReference type="PANTHER" id="PTHR45453">
    <property type="entry name" value="PHOSPHATE REGULON SENSOR PROTEIN PHOR"/>
    <property type="match status" value="1"/>
</dbReference>
<dbReference type="Gene3D" id="1.10.287.130">
    <property type="match status" value="1"/>
</dbReference>
<keyword evidence="11" id="KW-0902">Two-component regulatory system</keyword>
<keyword evidence="6" id="KW-0597">Phosphoprotein</keyword>
<keyword evidence="9" id="KW-0418">Kinase</keyword>
<dbReference type="Gene3D" id="6.10.340.10">
    <property type="match status" value="1"/>
</dbReference>
<reference evidence="16 17" key="1">
    <citation type="journal article" date="2019" name="ISME J.">
        <title>Genome analyses of uncultured TG2/ZB3 bacteria in 'Margulisbacteria' specifically attached to ectosymbiotic spirochetes of protists in the termite gut.</title>
        <authorList>
            <person name="Utami Y.D."/>
            <person name="Kuwahara H."/>
            <person name="Igai K."/>
            <person name="Murakami T."/>
            <person name="Sugaya K."/>
            <person name="Morikawa T."/>
            <person name="Nagura Y."/>
            <person name="Yuki M."/>
            <person name="Deevong P."/>
            <person name="Inoue T."/>
            <person name="Kihara K."/>
            <person name="Lo N."/>
            <person name="Yamada A."/>
            <person name="Ohkuma M."/>
            <person name="Hongoh Y."/>
        </authorList>
    </citation>
    <scope>NUCLEOTIDE SEQUENCE [LARGE SCALE GENOMIC DNA]</scope>
    <source>
        <strain evidence="16">NkOx7-02</strain>
    </source>
</reference>
<dbReference type="FunFam" id="3.30.565.10:FF:000023">
    <property type="entry name" value="PAS domain-containing sensor histidine kinase"/>
    <property type="match status" value="1"/>
</dbReference>
<dbReference type="InterPro" id="IPR004358">
    <property type="entry name" value="Sig_transdc_His_kin-like_C"/>
</dbReference>
<dbReference type="GO" id="GO:0004721">
    <property type="term" value="F:phosphoprotein phosphatase activity"/>
    <property type="evidence" value="ECO:0007669"/>
    <property type="project" value="TreeGrafter"/>
</dbReference>
<evidence type="ECO:0000256" key="6">
    <source>
        <dbReference type="ARBA" id="ARBA00022553"/>
    </source>
</evidence>
<evidence type="ECO:0000313" key="17">
    <source>
        <dbReference type="Proteomes" id="UP000275925"/>
    </source>
</evidence>
<dbReference type="Pfam" id="PF00672">
    <property type="entry name" value="HAMP"/>
    <property type="match status" value="1"/>
</dbReference>
<gene>
    <name evidence="16" type="primary">phoR</name>
    <name evidence="16" type="ORF">NO2_1130</name>
</gene>
<dbReference type="SMART" id="SM00388">
    <property type="entry name" value="HisKA"/>
    <property type="match status" value="1"/>
</dbReference>
<keyword evidence="13" id="KW-0812">Transmembrane</keyword>
<keyword evidence="12 13" id="KW-0472">Membrane</keyword>
<evidence type="ECO:0000259" key="14">
    <source>
        <dbReference type="PROSITE" id="PS50109"/>
    </source>
</evidence>
<dbReference type="GO" id="GO:0016036">
    <property type="term" value="P:cellular response to phosphate starvation"/>
    <property type="evidence" value="ECO:0007669"/>
    <property type="project" value="TreeGrafter"/>
</dbReference>
<feature type="transmembrane region" description="Helical" evidence="13">
    <location>
        <begin position="12"/>
        <end position="32"/>
    </location>
</feature>
<dbReference type="AlphaFoldDB" id="A0A388THH9"/>
<dbReference type="InterPro" id="IPR035965">
    <property type="entry name" value="PAS-like_dom_sf"/>
</dbReference>
<dbReference type="InterPro" id="IPR003594">
    <property type="entry name" value="HATPase_dom"/>
</dbReference>
<name>A0A388THH9_9BACT</name>
<keyword evidence="8" id="KW-0547">Nucleotide-binding</keyword>
<dbReference type="InterPro" id="IPR003661">
    <property type="entry name" value="HisK_dim/P_dom"/>
</dbReference>
<dbReference type="SUPFAM" id="SSF55785">
    <property type="entry name" value="PYP-like sensor domain (PAS domain)"/>
    <property type="match status" value="1"/>
</dbReference>
<accession>A0A388THH9</accession>
<evidence type="ECO:0000256" key="10">
    <source>
        <dbReference type="ARBA" id="ARBA00022840"/>
    </source>
</evidence>
<dbReference type="GO" id="GO:0005886">
    <property type="term" value="C:plasma membrane"/>
    <property type="evidence" value="ECO:0007669"/>
    <property type="project" value="UniProtKB-SubCell"/>
</dbReference>
<dbReference type="PROSITE" id="PS50109">
    <property type="entry name" value="HIS_KIN"/>
    <property type="match status" value="1"/>
</dbReference>
<dbReference type="CDD" id="cd06225">
    <property type="entry name" value="HAMP"/>
    <property type="match status" value="1"/>
</dbReference>
<keyword evidence="17" id="KW-1185">Reference proteome</keyword>
<dbReference type="Gene3D" id="3.30.565.10">
    <property type="entry name" value="Histidine kinase-like ATPase, C-terminal domain"/>
    <property type="match status" value="1"/>
</dbReference>
<dbReference type="PRINTS" id="PR00344">
    <property type="entry name" value="BCTRLSENSOR"/>
</dbReference>
<feature type="domain" description="Histidine kinase" evidence="14">
    <location>
        <begin position="363"/>
        <end position="572"/>
    </location>
</feature>
<evidence type="ECO:0000256" key="3">
    <source>
        <dbReference type="ARBA" id="ARBA00004314"/>
    </source>
</evidence>
<feature type="transmembrane region" description="Helical" evidence="13">
    <location>
        <begin position="164"/>
        <end position="188"/>
    </location>
</feature>
<dbReference type="Pfam" id="PF02518">
    <property type="entry name" value="HATPase_c"/>
    <property type="match status" value="1"/>
</dbReference>
<keyword evidence="13" id="KW-1133">Transmembrane helix</keyword>
<evidence type="ECO:0000256" key="8">
    <source>
        <dbReference type="ARBA" id="ARBA00022741"/>
    </source>
</evidence>
<keyword evidence="7" id="KW-0808">Transferase</keyword>
<sequence length="572" mass="63307">MVIRRNIFHRLFRGFLLLVLALAAAIFLPLFFSWRGNSARLLGAEYQKYAEALADNFSAALERNDLTALREQAARQGQRTQWRITIINPAGQVLADTFVPPETMENHLTRPEFILALRGASSYDIRYSQTLGADFLYAAAPLVSGGKISGALRLSLSLRRVALFFWPLIRTAFFFTLILLGFLFLLAFRLLRRFSLSLDSLEQAAWRAAGGDLTARVNLPDADEFKTLAGNFNKMSEQLGASLAQINSQKAELAALVDSLPHGLLVVGRQGLIRLSNKSLRQIVGTDELAGHYYWEIFRGEEFAAWLRPAEQTPPNALGELTRDGRSYAVATAQLPNEDLAIVLQDTTETRELERIKRDFVANAAHELRTPLTAIKGFAETLADEASAEQKHYLEVIKKNAERLISIVRDIMVLSELEARGGLEKEKINLKNLLEDLSSIFAARLAAKGLTFAIIEETPVELEGDAFRLQQAFSNLIDNAVKYTEKGGVLVRLAKTKTQAVIAIEDTGVGIPAAEQGRIFERFYVVDKSRARQLGGTGLGLSIVKHIVLLHHGALTVESSPRGSKFVIALPL</sequence>
<dbReference type="Pfam" id="PF00512">
    <property type="entry name" value="HisKA"/>
    <property type="match status" value="1"/>
</dbReference>
<dbReference type="Gene3D" id="3.30.450.20">
    <property type="entry name" value="PAS domain"/>
    <property type="match status" value="1"/>
</dbReference>
<dbReference type="GO" id="GO:0045121">
    <property type="term" value="C:membrane raft"/>
    <property type="evidence" value="ECO:0007669"/>
    <property type="project" value="UniProtKB-SubCell"/>
</dbReference>